<evidence type="ECO:0000256" key="19">
    <source>
        <dbReference type="PIRSR" id="PIRSR001355-4"/>
    </source>
</evidence>
<dbReference type="Proteomes" id="UP001177003">
    <property type="component" value="Chromosome 3"/>
</dbReference>
<evidence type="ECO:0000256" key="12">
    <source>
        <dbReference type="ARBA" id="ARBA00023270"/>
    </source>
</evidence>
<feature type="chain" id="PRO_5042324822" description="S-adenosylmethionine decarboxylase beta chain" evidence="20">
    <location>
        <begin position="1"/>
        <end position="72"/>
    </location>
</feature>
<evidence type="ECO:0000256" key="15">
    <source>
        <dbReference type="PIRNR" id="PIRNR001355"/>
    </source>
</evidence>
<keyword evidence="10 15" id="KW-0865">Zymogen</keyword>
<dbReference type="Gene3D" id="3.60.90.10">
    <property type="entry name" value="S-adenosylmethionine decarboxylase"/>
    <property type="match status" value="1"/>
</dbReference>
<protein>
    <recommendedName>
        <fullName evidence="4 15">S-adenosylmethionine decarboxylase proenzyme</fullName>
        <ecNumber evidence="3 15">4.1.1.50</ecNumber>
    </recommendedName>
</protein>
<reference evidence="21" key="1">
    <citation type="submission" date="2023-04" db="EMBL/GenBank/DDBJ databases">
        <authorList>
            <person name="Vijverberg K."/>
            <person name="Xiong W."/>
            <person name="Schranz E."/>
        </authorList>
    </citation>
    <scope>NUCLEOTIDE SEQUENCE</scope>
</reference>
<keyword evidence="13 15" id="KW-0670">Pyruvate</keyword>
<gene>
    <name evidence="21" type="ORF">LSALG_LOCUS16763</name>
</gene>
<dbReference type="FunFam" id="3.60.90.10:FF:000002">
    <property type="entry name" value="S-adenosylmethionine decarboxylase proenzyme"/>
    <property type="match status" value="1"/>
</dbReference>
<evidence type="ECO:0000256" key="18">
    <source>
        <dbReference type="PIRSR" id="PIRSR001355-3"/>
    </source>
</evidence>
<dbReference type="InterPro" id="IPR001985">
    <property type="entry name" value="S-AdoMet_decarboxylase_euk"/>
</dbReference>
<dbReference type="SUPFAM" id="SSF56276">
    <property type="entry name" value="S-adenosylmethionine decarboxylase"/>
    <property type="match status" value="1"/>
</dbReference>
<evidence type="ECO:0000256" key="20">
    <source>
        <dbReference type="PIRSR" id="PIRSR001355-5"/>
    </source>
</evidence>
<evidence type="ECO:0000256" key="10">
    <source>
        <dbReference type="ARBA" id="ARBA00023145"/>
    </source>
</evidence>
<feature type="binding site" evidence="17">
    <location>
        <position position="263"/>
    </location>
    <ligand>
        <name>substrate</name>
    </ligand>
</feature>
<keyword evidence="6 15" id="KW-0210">Decarboxylase</keyword>
<dbReference type="InterPro" id="IPR016067">
    <property type="entry name" value="S-AdoMet_deCO2ase_core"/>
</dbReference>
<dbReference type="EC" id="4.1.1.50" evidence="3 15"/>
<keyword evidence="12 15" id="KW-0704">Schiff base</keyword>
<organism evidence="21 22">
    <name type="scientific">Lactuca saligna</name>
    <name type="common">Willowleaf lettuce</name>
    <dbReference type="NCBI Taxonomy" id="75948"/>
    <lineage>
        <taxon>Eukaryota</taxon>
        <taxon>Viridiplantae</taxon>
        <taxon>Streptophyta</taxon>
        <taxon>Embryophyta</taxon>
        <taxon>Tracheophyta</taxon>
        <taxon>Spermatophyta</taxon>
        <taxon>Magnoliopsida</taxon>
        <taxon>eudicotyledons</taxon>
        <taxon>Gunneridae</taxon>
        <taxon>Pentapetalae</taxon>
        <taxon>asterids</taxon>
        <taxon>campanulids</taxon>
        <taxon>Asterales</taxon>
        <taxon>Asteraceae</taxon>
        <taxon>Cichorioideae</taxon>
        <taxon>Cichorieae</taxon>
        <taxon>Lactucinae</taxon>
        <taxon>Lactuca</taxon>
    </lineage>
</organism>
<feature type="active site" description="Schiff-base intermediate with substrate; via pyruvic acid" evidence="16">
    <location>
        <position position="73"/>
    </location>
</feature>
<evidence type="ECO:0000256" key="13">
    <source>
        <dbReference type="ARBA" id="ARBA00023317"/>
    </source>
</evidence>
<keyword evidence="8 15" id="KW-0745">Spermidine biosynthesis</keyword>
<dbReference type="PROSITE" id="PS01336">
    <property type="entry name" value="ADOMETDC"/>
    <property type="match status" value="1"/>
</dbReference>
<comment type="pathway">
    <text evidence="1 15">Amine and polyamine biosynthesis; S-adenosylmethioninamine biosynthesis; S-adenosylmethioninamine from S-adenosyl-L-methionine: step 1/1.</text>
</comment>
<evidence type="ECO:0000313" key="22">
    <source>
        <dbReference type="Proteomes" id="UP001177003"/>
    </source>
</evidence>
<dbReference type="GO" id="GO:0008295">
    <property type="term" value="P:spermidine biosynthetic process"/>
    <property type="evidence" value="ECO:0007669"/>
    <property type="project" value="UniProtKB-KW"/>
</dbReference>
<feature type="active site" description="Proton acceptor; for processing activity" evidence="16">
    <location>
        <position position="246"/>
    </location>
</feature>
<evidence type="ECO:0000313" key="21">
    <source>
        <dbReference type="EMBL" id="CAI9276798.1"/>
    </source>
</evidence>
<evidence type="ECO:0000256" key="17">
    <source>
        <dbReference type="PIRSR" id="PIRSR001355-2"/>
    </source>
</evidence>
<evidence type="ECO:0000256" key="8">
    <source>
        <dbReference type="ARBA" id="ARBA00023066"/>
    </source>
</evidence>
<comment type="catalytic activity">
    <reaction evidence="14 15">
        <text>S-adenosyl-L-methionine + H(+) = S-adenosyl 3-(methylsulfanyl)propylamine + CO2</text>
        <dbReference type="Rhea" id="RHEA:15981"/>
        <dbReference type="ChEBI" id="CHEBI:15378"/>
        <dbReference type="ChEBI" id="CHEBI:16526"/>
        <dbReference type="ChEBI" id="CHEBI:57443"/>
        <dbReference type="ChEBI" id="CHEBI:59789"/>
        <dbReference type="EC" id="4.1.1.50"/>
    </reaction>
</comment>
<evidence type="ECO:0000256" key="2">
    <source>
        <dbReference type="ARBA" id="ARBA00008466"/>
    </source>
</evidence>
<feature type="modified residue" description="Pyruvic acid (Ser); by autocatalysis" evidence="18">
    <location>
        <position position="73"/>
    </location>
</feature>
<accession>A0AA35YMW7</accession>
<feature type="active site" description="Proton donor; for catalytic activity" evidence="16">
    <location>
        <position position="87"/>
    </location>
</feature>
<dbReference type="PANTHER" id="PTHR11570:SF15">
    <property type="entry name" value="S-ADENOSYLMETHIONINE DECARBOXYLASE PROENZYME 3"/>
    <property type="match status" value="1"/>
</dbReference>
<dbReference type="AlphaFoldDB" id="A0AA35YMW7"/>
<dbReference type="PIRSF" id="PIRSF001355">
    <property type="entry name" value="S-AdenosylMet_decarboxylase"/>
    <property type="match status" value="1"/>
</dbReference>
<dbReference type="EMBL" id="OX465079">
    <property type="protein sequence ID" value="CAI9276798.1"/>
    <property type="molecule type" value="Genomic_DNA"/>
</dbReference>
<feature type="chain" id="PRO_5042324820" description="S-adenosylmethionine decarboxylase alpha chain" evidence="20">
    <location>
        <begin position="73"/>
        <end position="378"/>
    </location>
</feature>
<proteinExistence type="inferred from homology"/>
<name>A0AA35YMW7_LACSI</name>
<evidence type="ECO:0000256" key="5">
    <source>
        <dbReference type="ARBA" id="ARBA00022691"/>
    </source>
</evidence>
<evidence type="ECO:0000256" key="16">
    <source>
        <dbReference type="PIRSR" id="PIRSR001355-1"/>
    </source>
</evidence>
<evidence type="ECO:0000256" key="11">
    <source>
        <dbReference type="ARBA" id="ARBA00023239"/>
    </source>
</evidence>
<dbReference type="PANTHER" id="PTHR11570">
    <property type="entry name" value="S-ADENOSYLMETHIONINE DECARBOXYLASE"/>
    <property type="match status" value="1"/>
</dbReference>
<dbReference type="GO" id="GO:0006597">
    <property type="term" value="P:spermine biosynthetic process"/>
    <property type="evidence" value="ECO:0007669"/>
    <property type="project" value="InterPro"/>
</dbReference>
<evidence type="ECO:0000256" key="9">
    <source>
        <dbReference type="ARBA" id="ARBA00023115"/>
    </source>
</evidence>
<evidence type="ECO:0000256" key="1">
    <source>
        <dbReference type="ARBA" id="ARBA00004911"/>
    </source>
</evidence>
<feature type="binding site" evidence="17">
    <location>
        <position position="12"/>
    </location>
    <ligand>
        <name>substrate</name>
    </ligand>
</feature>
<dbReference type="InterPro" id="IPR048283">
    <property type="entry name" value="AdoMetDC-like"/>
</dbReference>
<keyword evidence="7 19" id="KW-0068">Autocatalytic cleavage</keyword>
<keyword evidence="9 15" id="KW-0620">Polyamine biosynthesis</keyword>
<keyword evidence="5 15" id="KW-0949">S-adenosyl-L-methionine</keyword>
<dbReference type="FunFam" id="3.30.360.50:FF:000001">
    <property type="entry name" value="S-adenosylmethionine decarboxylase proenzyme"/>
    <property type="match status" value="1"/>
</dbReference>
<evidence type="ECO:0000256" key="6">
    <source>
        <dbReference type="ARBA" id="ARBA00022793"/>
    </source>
</evidence>
<dbReference type="Gene3D" id="3.30.360.50">
    <property type="entry name" value="S-adenosylmethionine decarboxylase"/>
    <property type="match status" value="1"/>
</dbReference>
<dbReference type="GO" id="GO:0004014">
    <property type="term" value="F:adenosylmethionine decarboxylase activity"/>
    <property type="evidence" value="ECO:0007669"/>
    <property type="project" value="UniProtKB-EC"/>
</dbReference>
<comment type="cofactor">
    <cofactor evidence="15">
        <name>pyruvate</name>
        <dbReference type="ChEBI" id="CHEBI:15361"/>
    </cofactor>
    <text evidence="15">Binds 1 pyruvoyl group covalently per subunit.</text>
</comment>
<dbReference type="NCBIfam" id="TIGR00535">
    <property type="entry name" value="SAM_DCase"/>
    <property type="match status" value="1"/>
</dbReference>
<dbReference type="GO" id="GO:0005829">
    <property type="term" value="C:cytosol"/>
    <property type="evidence" value="ECO:0007669"/>
    <property type="project" value="TreeGrafter"/>
</dbReference>
<keyword evidence="22" id="KW-1185">Reference proteome</keyword>
<evidence type="ECO:0000256" key="3">
    <source>
        <dbReference type="ARBA" id="ARBA00012357"/>
    </source>
</evidence>
<feature type="binding site" evidence="17">
    <location>
        <position position="240"/>
    </location>
    <ligand>
        <name>substrate</name>
    </ligand>
</feature>
<comment type="similarity">
    <text evidence="2 15">Belongs to the eukaryotic AdoMetDC family.</text>
</comment>
<dbReference type="GO" id="GO:0099402">
    <property type="term" value="P:plant organ development"/>
    <property type="evidence" value="ECO:0007669"/>
    <property type="project" value="UniProtKB-ARBA"/>
</dbReference>
<feature type="binding site" evidence="17">
    <location>
        <position position="72"/>
    </location>
    <ligand>
        <name>substrate</name>
    </ligand>
</feature>
<feature type="site" description="Cleavage (non-hydrolytic); by autolysis" evidence="19">
    <location>
        <begin position="72"/>
        <end position="73"/>
    </location>
</feature>
<evidence type="ECO:0000256" key="14">
    <source>
        <dbReference type="ARBA" id="ARBA00048112"/>
    </source>
</evidence>
<evidence type="ECO:0000256" key="4">
    <source>
        <dbReference type="ARBA" id="ARBA00020217"/>
    </source>
</evidence>
<keyword evidence="11 15" id="KW-0456">Lyase</keyword>
<dbReference type="Pfam" id="PF01536">
    <property type="entry name" value="SAM_decarbox"/>
    <property type="match status" value="1"/>
</dbReference>
<dbReference type="InterPro" id="IPR018166">
    <property type="entry name" value="S-AdoMet_deCO2ase_CS"/>
</dbReference>
<evidence type="ECO:0000256" key="7">
    <source>
        <dbReference type="ARBA" id="ARBA00022813"/>
    </source>
</evidence>
<feature type="active site" description="Proton acceptor; for processing activity" evidence="16">
    <location>
        <position position="259"/>
    </location>
</feature>
<sequence length="378" mass="41823">MTIQIQQSAIGFEGYEKRLEISFSTPGLFADPKGLGLRSLTRTQLDSILSPAQCTIVSSLSNDSLDSYVLSESSLFIYPYKIIIKTCGTTKLLLSIPQILHLSSHLALTVKSVRYTRGTFIFPNSQSFPHRSFNEEVLTLDGYFRHLGLDSKAYVMGDVDNSQNTKKWHVYSASTPSQPVDQTVYTLEMCMTDLSKKSSSVFFKNQTNPSSSSSSSFSSMTEVSGIKKILPGSKICDFEFDPCGYSMNGIEEDAISTIHVTPEDGFSYASFEAVGYDFKSSIDLTHLVERVLSCFKPNEFSVSMHGNELKDFKDLKIEGYGVKESSFEDLGNGGVMMYYGFVKESQGGCCGSPRSILFGLWSENEDEEMVMNGCTPSV</sequence>